<sequence>MESTPLRRNRSSRSHRNGSPTLRPSFDTINSPVLSESSFTKIGTSGASSPIARTASSESANFHLLPPVLSTAPATFVSHISDEEDALPSAPEAPDSPVLIRFKKRSYSIERLQPNTMPWKSGDLFQHELDKRENDPWDTCYKLARKHDKGMCLAWKEEIDKILTFAGLFAATVVAFLAVSYTLLKPDTADLQNQILYHIATQIDIVHNATLPSLQNSTLPDLFASSNPPFVAVRMNSVMFLSLTLALITVLVGITCLQWIREYERDARLGPKEAFALRQMRFDGFHYWGVPTMLSFLPVLLQLAVGLFFWGMTEFLWMLNGTVTLIQIIPIGIVFFFAVVTTTLPALQSIFISEKDLRGHQCPYKSPPARLFSVLAFWLARIFISLIQFTTNSDVLAHKKAFLEKLAKGGLTDWLTFDTAWQTERLIDLSTIEAKESRDVPRSLAWLARTYVHSREAITGLYHALREIYPSTSLQTLRKMTRQGLDSVEDTWKEQDEEIYADIKAALLLDQLVMNNPQLHPPLLHKRTELFVRIVNHEIVEPKPHLKVWDFFDALPGSGIKLSVPFMKNQNYLLLTDACKWQLLITFRGYLKKVGWKDKLWDIVRPLIFQTVTSRPLTADSSLLQELNEFNTELQTYLVRSQNLPNGRIVQVHIRAYIRQFDDARQGRELHLPRRLAGFDETLHTLRSSLDSQAELLNIPPSIGRRPSRRSEHRS</sequence>
<feature type="region of interest" description="Disordered" evidence="1">
    <location>
        <begin position="1"/>
        <end position="33"/>
    </location>
</feature>
<proteinExistence type="predicted"/>
<dbReference type="AlphaFoldDB" id="A0A8S0W991"/>
<organism evidence="4 5">
    <name type="scientific">Cyclocybe aegerita</name>
    <name type="common">Black poplar mushroom</name>
    <name type="synonym">Agrocybe aegerita</name>
    <dbReference type="NCBI Taxonomy" id="1973307"/>
    <lineage>
        <taxon>Eukaryota</taxon>
        <taxon>Fungi</taxon>
        <taxon>Dikarya</taxon>
        <taxon>Basidiomycota</taxon>
        <taxon>Agaricomycotina</taxon>
        <taxon>Agaricomycetes</taxon>
        <taxon>Agaricomycetidae</taxon>
        <taxon>Agaricales</taxon>
        <taxon>Agaricineae</taxon>
        <taxon>Bolbitiaceae</taxon>
        <taxon>Cyclocybe</taxon>
    </lineage>
</organism>
<accession>A0A8S0W991</accession>
<feature type="compositionally biased region" description="Basic residues" evidence="1">
    <location>
        <begin position="7"/>
        <end position="16"/>
    </location>
</feature>
<evidence type="ECO:0000259" key="3">
    <source>
        <dbReference type="Pfam" id="PF20153"/>
    </source>
</evidence>
<dbReference type="EMBL" id="CACVBS010000035">
    <property type="protein sequence ID" value="CAA7262036.1"/>
    <property type="molecule type" value="Genomic_DNA"/>
</dbReference>
<feature type="transmembrane region" description="Helical" evidence="2">
    <location>
        <begin position="368"/>
        <end position="389"/>
    </location>
</feature>
<keyword evidence="5" id="KW-1185">Reference proteome</keyword>
<gene>
    <name evidence="4" type="ORF">AAE3_LOCUS4514</name>
</gene>
<dbReference type="Proteomes" id="UP000467700">
    <property type="component" value="Unassembled WGS sequence"/>
</dbReference>
<evidence type="ECO:0000313" key="4">
    <source>
        <dbReference type="EMBL" id="CAA7262036.1"/>
    </source>
</evidence>
<keyword evidence="2" id="KW-1133">Transmembrane helix</keyword>
<dbReference type="InterPro" id="IPR045338">
    <property type="entry name" value="DUF6535"/>
</dbReference>
<dbReference type="OrthoDB" id="2756178at2759"/>
<protein>
    <recommendedName>
        <fullName evidence="3">DUF6535 domain-containing protein</fullName>
    </recommendedName>
</protein>
<comment type="caution">
    <text evidence="4">The sequence shown here is derived from an EMBL/GenBank/DDBJ whole genome shotgun (WGS) entry which is preliminary data.</text>
</comment>
<feature type="transmembrane region" description="Helical" evidence="2">
    <location>
        <begin position="238"/>
        <end position="260"/>
    </location>
</feature>
<keyword evidence="2" id="KW-0812">Transmembrane</keyword>
<keyword evidence="2" id="KW-0472">Membrane</keyword>
<evidence type="ECO:0000256" key="1">
    <source>
        <dbReference type="SAM" id="MobiDB-lite"/>
    </source>
</evidence>
<evidence type="ECO:0000256" key="2">
    <source>
        <dbReference type="SAM" id="Phobius"/>
    </source>
</evidence>
<feature type="transmembrane region" description="Helical" evidence="2">
    <location>
        <begin position="324"/>
        <end position="347"/>
    </location>
</feature>
<feature type="transmembrane region" description="Helical" evidence="2">
    <location>
        <begin position="162"/>
        <end position="184"/>
    </location>
</feature>
<dbReference type="Pfam" id="PF20153">
    <property type="entry name" value="DUF6535"/>
    <property type="match status" value="1"/>
</dbReference>
<reference evidence="4 5" key="1">
    <citation type="submission" date="2020-01" db="EMBL/GenBank/DDBJ databases">
        <authorList>
            <person name="Gupta K D."/>
        </authorList>
    </citation>
    <scope>NUCLEOTIDE SEQUENCE [LARGE SCALE GENOMIC DNA]</scope>
</reference>
<feature type="transmembrane region" description="Helical" evidence="2">
    <location>
        <begin position="287"/>
        <end position="312"/>
    </location>
</feature>
<name>A0A8S0W991_CYCAE</name>
<feature type="domain" description="DUF6535" evidence="3">
    <location>
        <begin position="137"/>
        <end position="317"/>
    </location>
</feature>
<evidence type="ECO:0000313" key="5">
    <source>
        <dbReference type="Proteomes" id="UP000467700"/>
    </source>
</evidence>